<dbReference type="SUPFAM" id="SSF54637">
    <property type="entry name" value="Thioesterase/thiol ester dehydrase-isomerase"/>
    <property type="match status" value="1"/>
</dbReference>
<dbReference type="RefSeq" id="WP_012662592.1">
    <property type="nucleotide sequence ID" value="NC_012108.1"/>
</dbReference>
<dbReference type="AlphaFoldDB" id="C0QFE7"/>
<evidence type="ECO:0000313" key="1">
    <source>
        <dbReference type="EMBL" id="ACN13343.1"/>
    </source>
</evidence>
<dbReference type="OrthoDB" id="9814774at2"/>
<dbReference type="InterPro" id="IPR029069">
    <property type="entry name" value="HotDog_dom_sf"/>
</dbReference>
<dbReference type="InterPro" id="IPR027961">
    <property type="entry name" value="DUF4442"/>
</dbReference>
<accession>C0QFE7</accession>
<dbReference type="KEGG" id="dat:HRM2_02210"/>
<protein>
    <recommendedName>
        <fullName evidence="3">DUF4442 domain-containing protein</fullName>
    </recommendedName>
</protein>
<gene>
    <name evidence="1" type="ordered locus">HRM2_02210</name>
</gene>
<dbReference type="eggNOG" id="COG2050">
    <property type="taxonomic scope" value="Bacteria"/>
</dbReference>
<keyword evidence="2" id="KW-1185">Reference proteome</keyword>
<organism evidence="1 2">
    <name type="scientific">Desulforapulum autotrophicum (strain ATCC 43914 / DSM 3382 / VKM B-1955 / HRM2)</name>
    <name type="common">Desulfobacterium autotrophicum</name>
    <dbReference type="NCBI Taxonomy" id="177437"/>
    <lineage>
        <taxon>Bacteria</taxon>
        <taxon>Pseudomonadati</taxon>
        <taxon>Thermodesulfobacteriota</taxon>
        <taxon>Desulfobacteria</taxon>
        <taxon>Desulfobacterales</taxon>
        <taxon>Desulfobacteraceae</taxon>
        <taxon>Desulforapulum</taxon>
    </lineage>
</organism>
<dbReference type="Proteomes" id="UP000000442">
    <property type="component" value="Chromosome"/>
</dbReference>
<sequence>MKASTFKLLMNIYPPYWGTGIRVRAISREYRYIKVVMQRRWYNRNYVNTHFGGSLYAMVDPFYMLMLIPILGPDYVVWDKAATIDFIKPGRGTMTAEFRITDAMLSDIMEKTAGGEKYMPQYPVEIMDQQDDVVARVDKRMYIRKKR</sequence>
<dbReference type="Pfam" id="PF14539">
    <property type="entry name" value="DUF4442"/>
    <property type="match status" value="1"/>
</dbReference>
<evidence type="ECO:0008006" key="3">
    <source>
        <dbReference type="Google" id="ProtNLM"/>
    </source>
</evidence>
<proteinExistence type="predicted"/>
<dbReference type="HOGENOM" id="CLU_116159_0_0_7"/>
<dbReference type="STRING" id="177437.HRM2_02210"/>
<dbReference type="Gene3D" id="3.10.129.10">
    <property type="entry name" value="Hotdog Thioesterase"/>
    <property type="match status" value="1"/>
</dbReference>
<dbReference type="EMBL" id="CP001087">
    <property type="protein sequence ID" value="ACN13343.1"/>
    <property type="molecule type" value="Genomic_DNA"/>
</dbReference>
<reference evidence="1 2" key="1">
    <citation type="journal article" date="2009" name="Environ. Microbiol.">
        <title>Genome sequence of Desulfobacterium autotrophicum HRM2, a marine sulfate reducer oxidizing organic carbon completely to carbon dioxide.</title>
        <authorList>
            <person name="Strittmatter A.W."/>
            <person name="Liesegang H."/>
            <person name="Rabus R."/>
            <person name="Decker I."/>
            <person name="Amann J."/>
            <person name="Andres S."/>
            <person name="Henne A."/>
            <person name="Fricke W.F."/>
            <person name="Martinez-Arias R."/>
            <person name="Bartels D."/>
            <person name="Goesmann A."/>
            <person name="Krause L."/>
            <person name="Puehler A."/>
            <person name="Klenk H.P."/>
            <person name="Richter M."/>
            <person name="Schuler M."/>
            <person name="Gloeckner F.O."/>
            <person name="Meyerdierks A."/>
            <person name="Gottschalk G."/>
            <person name="Amann R."/>
        </authorList>
    </citation>
    <scope>NUCLEOTIDE SEQUENCE [LARGE SCALE GENOMIC DNA]</scope>
    <source>
        <strain evidence="2">ATCC 43914 / DSM 3382 / HRM2</strain>
    </source>
</reference>
<name>C0QFE7_DESAH</name>
<evidence type="ECO:0000313" key="2">
    <source>
        <dbReference type="Proteomes" id="UP000000442"/>
    </source>
</evidence>